<dbReference type="PRINTS" id="PR00260">
    <property type="entry name" value="CHEMTRNSDUCR"/>
</dbReference>
<name>A0A7W2FP06_9VIBR</name>
<evidence type="ECO:0000259" key="6">
    <source>
        <dbReference type="PROSITE" id="PS50111"/>
    </source>
</evidence>
<dbReference type="GO" id="GO:0004888">
    <property type="term" value="F:transmembrane signaling receptor activity"/>
    <property type="evidence" value="ECO:0007669"/>
    <property type="project" value="InterPro"/>
</dbReference>
<dbReference type="AlphaFoldDB" id="A0A7W2FP06"/>
<dbReference type="EMBL" id="JACFYF010000001">
    <property type="protein sequence ID" value="MBA5761509.1"/>
    <property type="molecule type" value="Genomic_DNA"/>
</dbReference>
<dbReference type="InterPro" id="IPR004089">
    <property type="entry name" value="MCPsignal_dom"/>
</dbReference>
<dbReference type="Proteomes" id="UP000571701">
    <property type="component" value="Unassembled WGS sequence"/>
</dbReference>
<dbReference type="GO" id="GO:0007165">
    <property type="term" value="P:signal transduction"/>
    <property type="evidence" value="ECO:0007669"/>
    <property type="project" value="UniProtKB-KW"/>
</dbReference>
<evidence type="ECO:0000256" key="4">
    <source>
        <dbReference type="PROSITE-ProRule" id="PRU00284"/>
    </source>
</evidence>
<evidence type="ECO:0000313" key="7">
    <source>
        <dbReference type="EMBL" id="MBA5761509.1"/>
    </source>
</evidence>
<evidence type="ECO:0000256" key="1">
    <source>
        <dbReference type="ARBA" id="ARBA00004370"/>
    </source>
</evidence>
<feature type="transmembrane region" description="Helical" evidence="5">
    <location>
        <begin position="7"/>
        <end position="26"/>
    </location>
</feature>
<dbReference type="PANTHER" id="PTHR32089">
    <property type="entry name" value="METHYL-ACCEPTING CHEMOTAXIS PROTEIN MCPB"/>
    <property type="match status" value="1"/>
</dbReference>
<proteinExistence type="inferred from homology"/>
<dbReference type="SMART" id="SM00283">
    <property type="entry name" value="MA"/>
    <property type="match status" value="1"/>
</dbReference>
<reference evidence="7 8" key="1">
    <citation type="submission" date="2020-07" db="EMBL/GenBank/DDBJ databases">
        <title>Vibrio marinisediminis sp. nov., isolated from marine sediment.</title>
        <authorList>
            <person name="Ji X."/>
        </authorList>
    </citation>
    <scope>NUCLEOTIDE SEQUENCE [LARGE SCALE GENOMIC DNA]</scope>
    <source>
        <strain evidence="7 8">404</strain>
    </source>
</reference>
<dbReference type="Pfam" id="PF00015">
    <property type="entry name" value="MCPsignal"/>
    <property type="match status" value="1"/>
</dbReference>
<evidence type="ECO:0000256" key="5">
    <source>
        <dbReference type="SAM" id="Phobius"/>
    </source>
</evidence>
<evidence type="ECO:0000256" key="2">
    <source>
        <dbReference type="ARBA" id="ARBA00023224"/>
    </source>
</evidence>
<dbReference type="PANTHER" id="PTHR32089:SF33">
    <property type="entry name" value="TOXIN COREGULATED PILUS BIOSYNTHESIS PROTEIN I"/>
    <property type="match status" value="1"/>
</dbReference>
<keyword evidence="2 4" id="KW-0807">Transducer</keyword>
<comment type="subcellular location">
    <subcellularLocation>
        <location evidence="1">Membrane</location>
    </subcellularLocation>
</comment>
<dbReference type="PROSITE" id="PS50111">
    <property type="entry name" value="CHEMOTAXIS_TRANSDUC_2"/>
    <property type="match status" value="1"/>
</dbReference>
<feature type="domain" description="Methyl-accepting transducer" evidence="6">
    <location>
        <begin position="96"/>
        <end position="303"/>
    </location>
</feature>
<dbReference type="RefSeq" id="WP_182106771.1">
    <property type="nucleotide sequence ID" value="NZ_JACFYF010000001.1"/>
</dbReference>
<evidence type="ECO:0000313" key="8">
    <source>
        <dbReference type="Proteomes" id="UP000571701"/>
    </source>
</evidence>
<comment type="similarity">
    <text evidence="3">Belongs to the methyl-accepting chemotaxis (MCP) protein family.</text>
</comment>
<dbReference type="GO" id="GO:0006935">
    <property type="term" value="P:chemotaxis"/>
    <property type="evidence" value="ECO:0007669"/>
    <property type="project" value="InterPro"/>
</dbReference>
<accession>A0A7W2FP06</accession>
<keyword evidence="8" id="KW-1185">Reference proteome</keyword>
<sequence length="341" mass="37640">MNLKTILVSVILVLLAPLSTIYLVSILDMHSVKQLTVMFAFLIGILCALLIKSKLKQKEVNTDISNFLNELHASYLLSYEGLNKNLKQVEECFLDLEQISASTVELSSTSQSVSQEAAIANEATAAVLKNLRSGRRLMEYDAQIALQVFNSISGSAPIFNKLFEYSNNINVVVETINQISHQTSLLALNASIEAARAGEHGKGFSVVASEVRKLSMKTQQSTLVIKEAVEKLNEFSGKAQDHISQNQAVIKKSFTLSKQLTEAFEAINSSTDKLASINAIVHETSTNQTVVALDLSHRIEDLHNKLNSNLASAKQIQDKNEYIKALVKQMKQFVTENQENV</sequence>
<organism evidence="7 8">
    <name type="scientific">Vibrio marinisediminis</name>
    <dbReference type="NCBI Taxonomy" id="2758441"/>
    <lineage>
        <taxon>Bacteria</taxon>
        <taxon>Pseudomonadati</taxon>
        <taxon>Pseudomonadota</taxon>
        <taxon>Gammaproteobacteria</taxon>
        <taxon>Vibrionales</taxon>
        <taxon>Vibrionaceae</taxon>
        <taxon>Vibrio</taxon>
    </lineage>
</organism>
<comment type="caution">
    <text evidence="7">The sequence shown here is derived from an EMBL/GenBank/DDBJ whole genome shotgun (WGS) entry which is preliminary data.</text>
</comment>
<dbReference type="GO" id="GO:0016020">
    <property type="term" value="C:membrane"/>
    <property type="evidence" value="ECO:0007669"/>
    <property type="project" value="UniProtKB-SubCell"/>
</dbReference>
<feature type="transmembrane region" description="Helical" evidence="5">
    <location>
        <begin position="32"/>
        <end position="51"/>
    </location>
</feature>
<protein>
    <submittedName>
        <fullName evidence="7">Chemotaxis protein</fullName>
    </submittedName>
</protein>
<keyword evidence="5" id="KW-0812">Transmembrane</keyword>
<gene>
    <name evidence="7" type="ORF">H2O73_04050</name>
</gene>
<dbReference type="SUPFAM" id="SSF58104">
    <property type="entry name" value="Methyl-accepting chemotaxis protein (MCP) signaling domain"/>
    <property type="match status" value="1"/>
</dbReference>
<keyword evidence="5" id="KW-0472">Membrane</keyword>
<keyword evidence="5" id="KW-1133">Transmembrane helix</keyword>
<dbReference type="InterPro" id="IPR004090">
    <property type="entry name" value="Chemotax_Me-accpt_rcpt"/>
</dbReference>
<dbReference type="Gene3D" id="1.10.287.950">
    <property type="entry name" value="Methyl-accepting chemotaxis protein"/>
    <property type="match status" value="1"/>
</dbReference>
<evidence type="ECO:0000256" key="3">
    <source>
        <dbReference type="ARBA" id="ARBA00029447"/>
    </source>
</evidence>